<feature type="transmembrane region" description="Helical" evidence="1">
    <location>
        <begin position="12"/>
        <end position="33"/>
    </location>
</feature>
<gene>
    <name evidence="2" type="ORF">QLQ12_00475</name>
</gene>
<comment type="caution">
    <text evidence="2">The sequence shown here is derived from an EMBL/GenBank/DDBJ whole genome shotgun (WGS) entry which is preliminary data.</text>
</comment>
<dbReference type="EMBL" id="JASCTH010000001">
    <property type="protein sequence ID" value="MDI6097082.1"/>
    <property type="molecule type" value="Genomic_DNA"/>
</dbReference>
<feature type="transmembrane region" description="Helical" evidence="1">
    <location>
        <begin position="39"/>
        <end position="57"/>
    </location>
</feature>
<dbReference type="Proteomes" id="UP001241758">
    <property type="component" value="Unassembled WGS sequence"/>
</dbReference>
<organism evidence="2 3">
    <name type="scientific">Actinoplanes sandaracinus</name>
    <dbReference type="NCBI Taxonomy" id="3045177"/>
    <lineage>
        <taxon>Bacteria</taxon>
        <taxon>Bacillati</taxon>
        <taxon>Actinomycetota</taxon>
        <taxon>Actinomycetes</taxon>
        <taxon>Micromonosporales</taxon>
        <taxon>Micromonosporaceae</taxon>
        <taxon>Actinoplanes</taxon>
    </lineage>
</organism>
<sequence length="200" mass="21454">MIAVVRSELYRGVTILSSWLALIGFSFLAALFGWFSEDVWSLFAGVGAFGIAVTVISQHYQHRTSLLLFLAKPHRWRVLVAQCLVTALMGTLLVAISGVAVLLEGDVVQYRSTVLVAPVMSVFGVLCTTVVRRPLWLVAGALGWLLLAEGIINRGAIGLPFASFMLAAGGSMKGLLVLLAWTAAVLPVALWSVRKDLTGD</sequence>
<feature type="transmembrane region" description="Helical" evidence="1">
    <location>
        <begin position="78"/>
        <end position="103"/>
    </location>
</feature>
<proteinExistence type="predicted"/>
<accession>A0ABT6WBK4</accession>
<keyword evidence="1" id="KW-1133">Transmembrane helix</keyword>
<dbReference type="RefSeq" id="WP_282756277.1">
    <property type="nucleotide sequence ID" value="NZ_JASCTH010000001.1"/>
</dbReference>
<evidence type="ECO:0000313" key="3">
    <source>
        <dbReference type="Proteomes" id="UP001241758"/>
    </source>
</evidence>
<protein>
    <submittedName>
        <fullName evidence="2">Uncharacterized protein</fullName>
    </submittedName>
</protein>
<reference evidence="2 3" key="1">
    <citation type="submission" date="2023-05" db="EMBL/GenBank/DDBJ databases">
        <title>Actinoplanes sp. NEAU-A12 genome sequencing.</title>
        <authorList>
            <person name="Wang Z.-S."/>
        </authorList>
    </citation>
    <scope>NUCLEOTIDE SEQUENCE [LARGE SCALE GENOMIC DNA]</scope>
    <source>
        <strain evidence="2 3">NEAU-A12</strain>
    </source>
</reference>
<evidence type="ECO:0000313" key="2">
    <source>
        <dbReference type="EMBL" id="MDI6097082.1"/>
    </source>
</evidence>
<keyword evidence="3" id="KW-1185">Reference proteome</keyword>
<keyword evidence="1" id="KW-0812">Transmembrane</keyword>
<feature type="transmembrane region" description="Helical" evidence="1">
    <location>
        <begin position="109"/>
        <end position="128"/>
    </location>
</feature>
<feature type="transmembrane region" description="Helical" evidence="1">
    <location>
        <begin position="135"/>
        <end position="152"/>
    </location>
</feature>
<keyword evidence="1" id="KW-0472">Membrane</keyword>
<evidence type="ECO:0000256" key="1">
    <source>
        <dbReference type="SAM" id="Phobius"/>
    </source>
</evidence>
<name>A0ABT6WBK4_9ACTN</name>
<feature type="transmembrane region" description="Helical" evidence="1">
    <location>
        <begin position="172"/>
        <end position="193"/>
    </location>
</feature>